<feature type="domain" description="Right handed beta helix" evidence="3">
    <location>
        <begin position="413"/>
        <end position="546"/>
    </location>
</feature>
<dbReference type="STRING" id="145854.GA0074692_2367"/>
<feature type="compositionally biased region" description="Acidic residues" evidence="1">
    <location>
        <begin position="273"/>
        <end position="283"/>
    </location>
</feature>
<accession>A0A1C6SDI5</accession>
<protein>
    <submittedName>
        <fullName evidence="4">Right handed beta helix region</fullName>
    </submittedName>
</protein>
<evidence type="ECO:0000313" key="4">
    <source>
        <dbReference type="EMBL" id="SCL27535.1"/>
    </source>
</evidence>
<feature type="compositionally biased region" description="Polar residues" evidence="1">
    <location>
        <begin position="391"/>
        <end position="402"/>
    </location>
</feature>
<keyword evidence="5" id="KW-1185">Reference proteome</keyword>
<feature type="region of interest" description="Disordered" evidence="1">
    <location>
        <begin position="258"/>
        <end position="304"/>
    </location>
</feature>
<dbReference type="SMART" id="SM00710">
    <property type="entry name" value="PbH1"/>
    <property type="match status" value="9"/>
</dbReference>
<feature type="region of interest" description="Disordered" evidence="1">
    <location>
        <begin position="391"/>
        <end position="433"/>
    </location>
</feature>
<name>A0A1C6SDI5_9ACTN</name>
<dbReference type="EMBL" id="FMHW01000002">
    <property type="protein sequence ID" value="SCL27535.1"/>
    <property type="molecule type" value="Genomic_DNA"/>
</dbReference>
<gene>
    <name evidence="4" type="ORF">GA0074692_2367</name>
</gene>
<dbReference type="InterPro" id="IPR039448">
    <property type="entry name" value="Beta_helix"/>
</dbReference>
<dbReference type="Proteomes" id="UP000198959">
    <property type="component" value="Unassembled WGS sequence"/>
</dbReference>
<organism evidence="4 5">
    <name type="scientific">Micromonospora pallida</name>
    <dbReference type="NCBI Taxonomy" id="145854"/>
    <lineage>
        <taxon>Bacteria</taxon>
        <taxon>Bacillati</taxon>
        <taxon>Actinomycetota</taxon>
        <taxon>Actinomycetes</taxon>
        <taxon>Micromonosporales</taxon>
        <taxon>Micromonosporaceae</taxon>
        <taxon>Micromonospora</taxon>
    </lineage>
</organism>
<keyword evidence="2" id="KW-0472">Membrane</keyword>
<keyword evidence="2" id="KW-0812">Transmembrane</keyword>
<dbReference type="InterPro" id="IPR006626">
    <property type="entry name" value="PbH1"/>
</dbReference>
<feature type="transmembrane region" description="Helical" evidence="2">
    <location>
        <begin position="587"/>
        <end position="607"/>
    </location>
</feature>
<evidence type="ECO:0000313" key="5">
    <source>
        <dbReference type="Proteomes" id="UP000198959"/>
    </source>
</evidence>
<evidence type="ECO:0000259" key="3">
    <source>
        <dbReference type="Pfam" id="PF13229"/>
    </source>
</evidence>
<dbReference type="AlphaFoldDB" id="A0A1C6SDI5"/>
<dbReference type="InterPro" id="IPR011050">
    <property type="entry name" value="Pectin_lyase_fold/virulence"/>
</dbReference>
<dbReference type="InterPro" id="IPR012334">
    <property type="entry name" value="Pectin_lyas_fold"/>
</dbReference>
<feature type="compositionally biased region" description="Polar residues" evidence="1">
    <location>
        <begin position="415"/>
        <end position="433"/>
    </location>
</feature>
<dbReference type="SUPFAM" id="SSF51126">
    <property type="entry name" value="Pectin lyase-like"/>
    <property type="match status" value="1"/>
</dbReference>
<keyword evidence="2" id="KW-1133">Transmembrane helix</keyword>
<dbReference type="RefSeq" id="WP_091643165.1">
    <property type="nucleotide sequence ID" value="NZ_FMHW01000002.1"/>
</dbReference>
<dbReference type="OrthoDB" id="3799348at2"/>
<sequence length="652" mass="67960">MTRRSEGVGPATTARRCARPVGRLGSTALVAGRLGSSALVAGLLGSVALLAGPAVLAVAASAPAAANTGQQATRQEDGERQAALVAAEDRRLNQVRAITAVAPLRGAQWNRPYRLDTGSGYTLVLTERTAPYTVADLLRLAPQTFTRQSDGSYLLTENIYLNSGAKLQLANPGGLTLRMASTKDGFVSIVSFGGGLNLAGTAQARLKISSWNKADGATDKDPLDGRAYIRAIGGQFAMSYTEVSDLGFWSGRTGGIALTGTDRPNTGNLEGPTDVDSEEEEENDRLRSGEVTAQPSGKLDTPDSRFTVPSLSYVSGRITNSTVSGNAFGIFVSSADGIVIGDTTIQGSANDGLVLHRFVTGAVVERVTAKNNSGDGFILSRATQQVRVTGSTAEGNTGNGFTLSGEPLAHGPSASGASVTSYGGNSVSSSTARNNERYGVEVVGGLDVGVQNNTIEGGDMGIVARRSTRNVNITGNQLSGQERQGIAVRDGVTGAVVTGNVVTGTRTGIYLRDSVAEIRGNTVQDVTNHGITLVGNGEGSTVSFNVVAGVGPSAIDTPRSHGDIEIKENQTFAWYDTRSFWAKFRHYASPMTLLWTGILLLIVFSALRGTGARRRSGVRDPYADKRPVSDGVTHEITAAAARGRAQVPVGVR</sequence>
<feature type="domain" description="Right handed beta helix" evidence="3">
    <location>
        <begin position="314"/>
        <end position="405"/>
    </location>
</feature>
<proteinExistence type="predicted"/>
<dbReference type="Gene3D" id="2.160.20.10">
    <property type="entry name" value="Single-stranded right-handed beta-helix, Pectin lyase-like"/>
    <property type="match status" value="2"/>
</dbReference>
<evidence type="ECO:0000256" key="1">
    <source>
        <dbReference type="SAM" id="MobiDB-lite"/>
    </source>
</evidence>
<evidence type="ECO:0000256" key="2">
    <source>
        <dbReference type="SAM" id="Phobius"/>
    </source>
</evidence>
<dbReference type="Pfam" id="PF13229">
    <property type="entry name" value="Beta_helix"/>
    <property type="match status" value="2"/>
</dbReference>
<reference evidence="5" key="1">
    <citation type="submission" date="2016-06" db="EMBL/GenBank/DDBJ databases">
        <authorList>
            <person name="Varghese N."/>
            <person name="Submissions Spin"/>
        </authorList>
    </citation>
    <scope>NUCLEOTIDE SEQUENCE [LARGE SCALE GENOMIC DNA]</scope>
    <source>
        <strain evidence="5">DSM 43817</strain>
    </source>
</reference>